<organism evidence="2">
    <name type="scientific">uncultured Thermomicrobiales bacterium</name>
    <dbReference type="NCBI Taxonomy" id="1645740"/>
    <lineage>
        <taxon>Bacteria</taxon>
        <taxon>Pseudomonadati</taxon>
        <taxon>Thermomicrobiota</taxon>
        <taxon>Thermomicrobia</taxon>
        <taxon>Thermomicrobiales</taxon>
        <taxon>environmental samples</taxon>
    </lineage>
</organism>
<feature type="region of interest" description="Disordered" evidence="1">
    <location>
        <begin position="1"/>
        <end position="46"/>
    </location>
</feature>
<dbReference type="AlphaFoldDB" id="A0A6J4U5Y6"/>
<proteinExistence type="predicted"/>
<dbReference type="EMBL" id="CADCWG010000038">
    <property type="protein sequence ID" value="CAA9539078.1"/>
    <property type="molecule type" value="Genomic_DNA"/>
</dbReference>
<accession>A0A6J4U5Y6</accession>
<gene>
    <name evidence="2" type="ORF">AVDCRST_MAG49-640</name>
</gene>
<name>A0A6J4U5Y6_9BACT</name>
<evidence type="ECO:0000313" key="2">
    <source>
        <dbReference type="EMBL" id="CAA9539078.1"/>
    </source>
</evidence>
<feature type="non-terminal residue" evidence="2">
    <location>
        <position position="46"/>
    </location>
</feature>
<evidence type="ECO:0000256" key="1">
    <source>
        <dbReference type="SAM" id="MobiDB-lite"/>
    </source>
</evidence>
<reference evidence="2" key="1">
    <citation type="submission" date="2020-02" db="EMBL/GenBank/DDBJ databases">
        <authorList>
            <person name="Meier V. D."/>
        </authorList>
    </citation>
    <scope>NUCLEOTIDE SEQUENCE</scope>
    <source>
        <strain evidence="2">AVDCRST_MAG49</strain>
    </source>
</reference>
<sequence>GPAGQVETAEPIGTRQRRRFPGRRSPSPGGAVRARAGRRWCSADTV</sequence>
<feature type="compositionally biased region" description="Low complexity" evidence="1">
    <location>
        <begin position="23"/>
        <end position="34"/>
    </location>
</feature>
<feature type="non-terminal residue" evidence="2">
    <location>
        <position position="1"/>
    </location>
</feature>
<protein>
    <submittedName>
        <fullName evidence="2">Uncharacterized protein</fullName>
    </submittedName>
</protein>